<sequence length="276" mass="29292">MPAFTTFFRLCTATAAVLALLPAVSASPKSNVFGALTPTSTMKHYDAGSLNPNNPVLNKLALSSREYLTNAKRMARGLPLNRPRFYNGESAGICILRGHAGLTDTRQASAPPRPARPLCPAPRATGTIRVEGDSLDGYISRIPNAFGEYGITTDESEALSVSITSCDEESFDIVTLNGIADFPYFGGVSGFANTSPDLLAGSTNYVYIAGTLQTPHDSVPVLQPNSFSYATGISEPSESALWTISDTNELTAQWINVNGDYSTSSSTHGSGPALRW</sequence>
<gene>
    <name evidence="2" type="ORF">A0H81_06669</name>
</gene>
<comment type="caution">
    <text evidence="2">The sequence shown here is derived from an EMBL/GenBank/DDBJ whole genome shotgun (WGS) entry which is preliminary data.</text>
</comment>
<keyword evidence="3" id="KW-1185">Reference proteome</keyword>
<evidence type="ECO:0000313" key="3">
    <source>
        <dbReference type="Proteomes" id="UP000092993"/>
    </source>
</evidence>
<evidence type="ECO:0000313" key="2">
    <source>
        <dbReference type="EMBL" id="OBZ73455.1"/>
    </source>
</evidence>
<dbReference type="OMA" id="SAQWINP"/>
<evidence type="ECO:0000256" key="1">
    <source>
        <dbReference type="SAM" id="SignalP"/>
    </source>
</evidence>
<dbReference type="Proteomes" id="UP000092993">
    <property type="component" value="Unassembled WGS sequence"/>
</dbReference>
<feature type="chain" id="PRO_5008889003" evidence="1">
    <location>
        <begin position="27"/>
        <end position="276"/>
    </location>
</feature>
<keyword evidence="1" id="KW-0732">Signal</keyword>
<dbReference type="AlphaFoldDB" id="A0A1C7M943"/>
<dbReference type="STRING" id="5627.A0A1C7M943"/>
<protein>
    <submittedName>
        <fullName evidence="2">Uncharacterized protein</fullName>
    </submittedName>
</protein>
<dbReference type="EMBL" id="LUGG01000007">
    <property type="protein sequence ID" value="OBZ73455.1"/>
    <property type="molecule type" value="Genomic_DNA"/>
</dbReference>
<accession>A0A1C7M943</accession>
<dbReference type="OrthoDB" id="4584900at2759"/>
<organism evidence="2 3">
    <name type="scientific">Grifola frondosa</name>
    <name type="common">Maitake</name>
    <name type="synonym">Polyporus frondosus</name>
    <dbReference type="NCBI Taxonomy" id="5627"/>
    <lineage>
        <taxon>Eukaryota</taxon>
        <taxon>Fungi</taxon>
        <taxon>Dikarya</taxon>
        <taxon>Basidiomycota</taxon>
        <taxon>Agaricomycotina</taxon>
        <taxon>Agaricomycetes</taxon>
        <taxon>Polyporales</taxon>
        <taxon>Grifolaceae</taxon>
        <taxon>Grifola</taxon>
    </lineage>
</organism>
<feature type="signal peptide" evidence="1">
    <location>
        <begin position="1"/>
        <end position="26"/>
    </location>
</feature>
<reference evidence="2 3" key="1">
    <citation type="submission" date="2016-03" db="EMBL/GenBank/DDBJ databases">
        <title>Whole genome sequencing of Grifola frondosa 9006-11.</title>
        <authorList>
            <person name="Min B."/>
            <person name="Park H."/>
            <person name="Kim J.-G."/>
            <person name="Cho H."/>
            <person name="Oh Y.-L."/>
            <person name="Kong W.-S."/>
            <person name="Choi I.-G."/>
        </authorList>
    </citation>
    <scope>NUCLEOTIDE SEQUENCE [LARGE SCALE GENOMIC DNA]</scope>
    <source>
        <strain evidence="2 3">9006-11</strain>
    </source>
</reference>
<name>A0A1C7M943_GRIFR</name>
<proteinExistence type="predicted"/>